<name>A0A4U8YHR1_9BACT</name>
<keyword evidence="2" id="KW-1185">Reference proteome</keyword>
<accession>A0A4U8YHR1</accession>
<organism evidence="1 2">
    <name type="scientific">Desulfoluna butyratoxydans</name>
    <dbReference type="NCBI Taxonomy" id="231438"/>
    <lineage>
        <taxon>Bacteria</taxon>
        <taxon>Pseudomonadati</taxon>
        <taxon>Thermodesulfobacteriota</taxon>
        <taxon>Desulfobacteria</taxon>
        <taxon>Desulfobacterales</taxon>
        <taxon>Desulfolunaceae</taxon>
        <taxon>Desulfoluna</taxon>
    </lineage>
</organism>
<evidence type="ECO:0000313" key="2">
    <source>
        <dbReference type="Proteomes" id="UP000507962"/>
    </source>
</evidence>
<reference evidence="1 2" key="1">
    <citation type="submission" date="2019-03" db="EMBL/GenBank/DDBJ databases">
        <authorList>
            <person name="Nijsse B."/>
        </authorList>
    </citation>
    <scope>NUCLEOTIDE SEQUENCE [LARGE SCALE GENOMIC DNA]</scope>
    <source>
        <strain evidence="1">Desulfoluna butyratoxydans MSL71</strain>
    </source>
</reference>
<dbReference type="EMBL" id="CAADHO010000001">
    <property type="protein sequence ID" value="VFQ42714.1"/>
    <property type="molecule type" value="Genomic_DNA"/>
</dbReference>
<sequence>MMSPHGPSAIARCRAVFTAVEARGQRTLPPDILRHWQGPVGAPVLVMILPTRYDEKINSLVPRHAVSSNEIIESSTGRAG</sequence>
<dbReference type="Proteomes" id="UP000507962">
    <property type="component" value="Unassembled WGS sequence"/>
</dbReference>
<protein>
    <submittedName>
        <fullName evidence="1">Uncharacterized protein</fullName>
    </submittedName>
</protein>
<gene>
    <name evidence="1" type="ORF">MSL71_3350</name>
</gene>
<dbReference type="RefSeq" id="WP_180136937.1">
    <property type="nucleotide sequence ID" value="NZ_CAADHO010000001.1"/>
</dbReference>
<dbReference type="AlphaFoldDB" id="A0A4U8YHR1"/>
<proteinExistence type="predicted"/>
<evidence type="ECO:0000313" key="1">
    <source>
        <dbReference type="EMBL" id="VFQ42714.1"/>
    </source>
</evidence>